<evidence type="ECO:0000313" key="1">
    <source>
        <dbReference type="EMBL" id="MBB5871178.1"/>
    </source>
</evidence>
<dbReference type="Proteomes" id="UP000587527">
    <property type="component" value="Unassembled WGS sequence"/>
</dbReference>
<name>A0A841BUQ2_9ACTN</name>
<dbReference type="AlphaFoldDB" id="A0A841BUQ2"/>
<gene>
    <name evidence="1" type="ORF">F4553_004557</name>
</gene>
<reference evidence="1 2" key="1">
    <citation type="submission" date="2020-08" db="EMBL/GenBank/DDBJ databases">
        <title>Sequencing the genomes of 1000 actinobacteria strains.</title>
        <authorList>
            <person name="Klenk H.-P."/>
        </authorList>
    </citation>
    <scope>NUCLEOTIDE SEQUENCE [LARGE SCALE GENOMIC DNA]</scope>
    <source>
        <strain evidence="1 2">DSM 45362</strain>
    </source>
</reference>
<dbReference type="SUPFAM" id="SSF53335">
    <property type="entry name" value="S-adenosyl-L-methionine-dependent methyltransferases"/>
    <property type="match status" value="1"/>
</dbReference>
<sequence length="284" mass="31572">MQTQTPVKPIRTLDDVPGWFRRTDQLVTDRLLRHQTTLGQTGDLLELGAYLGKSAILLGRHRQPGERLVVCDLFGEQAPAEPNRRTAQLYASLTHQAFEANFAMFHAEPATVIVGPTTVVPDRVPGDSFRFVHIDACHLYDQVAEDIEIARTLLTPEGIVVFDDIRAAHTPGVPAAVWPRVATGELRPIALTPNKLYATWGQAERHVNELRDFAAETSGKFDMQEVAGQRFIRIADWRIAPPSPVPPLAAAPRRNRLVPHARRVAVNLLPPVVTRVIKRARAAR</sequence>
<dbReference type="InterPro" id="IPR029063">
    <property type="entry name" value="SAM-dependent_MTases_sf"/>
</dbReference>
<proteinExistence type="predicted"/>
<dbReference type="RefSeq" id="WP_184839064.1">
    <property type="nucleotide sequence ID" value="NZ_JACHMN010000002.1"/>
</dbReference>
<dbReference type="Pfam" id="PF13578">
    <property type="entry name" value="Methyltransf_24"/>
    <property type="match status" value="1"/>
</dbReference>
<comment type="caution">
    <text evidence="1">The sequence shown here is derived from an EMBL/GenBank/DDBJ whole genome shotgun (WGS) entry which is preliminary data.</text>
</comment>
<dbReference type="GO" id="GO:0008168">
    <property type="term" value="F:methyltransferase activity"/>
    <property type="evidence" value="ECO:0007669"/>
    <property type="project" value="UniProtKB-KW"/>
</dbReference>
<dbReference type="Gene3D" id="3.40.50.150">
    <property type="entry name" value="Vaccinia Virus protein VP39"/>
    <property type="match status" value="1"/>
</dbReference>
<keyword evidence="1" id="KW-0808">Transferase</keyword>
<dbReference type="EMBL" id="JACHMN010000002">
    <property type="protein sequence ID" value="MBB5871178.1"/>
    <property type="molecule type" value="Genomic_DNA"/>
</dbReference>
<accession>A0A841BUQ2</accession>
<keyword evidence="1" id="KW-0489">Methyltransferase</keyword>
<keyword evidence="2" id="KW-1185">Reference proteome</keyword>
<dbReference type="GO" id="GO:0032259">
    <property type="term" value="P:methylation"/>
    <property type="evidence" value="ECO:0007669"/>
    <property type="project" value="UniProtKB-KW"/>
</dbReference>
<protein>
    <submittedName>
        <fullName evidence="1">Putative O-methyltransferase YrrM</fullName>
    </submittedName>
</protein>
<organism evidence="1 2">
    <name type="scientific">Allocatelliglobosispora scoriae</name>
    <dbReference type="NCBI Taxonomy" id="643052"/>
    <lineage>
        <taxon>Bacteria</taxon>
        <taxon>Bacillati</taxon>
        <taxon>Actinomycetota</taxon>
        <taxon>Actinomycetes</taxon>
        <taxon>Micromonosporales</taxon>
        <taxon>Micromonosporaceae</taxon>
        <taxon>Allocatelliglobosispora</taxon>
    </lineage>
</organism>
<evidence type="ECO:0000313" key="2">
    <source>
        <dbReference type="Proteomes" id="UP000587527"/>
    </source>
</evidence>